<dbReference type="EMBL" id="CP074402">
    <property type="protein sequence ID" value="QVJ00419.1"/>
    <property type="molecule type" value="Genomic_DNA"/>
</dbReference>
<evidence type="ECO:0000313" key="2">
    <source>
        <dbReference type="Proteomes" id="UP000682416"/>
    </source>
</evidence>
<keyword evidence="2" id="KW-1185">Reference proteome</keyword>
<organism evidence="1 2">
    <name type="scientific">Nocardiopsis eucommiae</name>
    <dbReference type="NCBI Taxonomy" id="2831970"/>
    <lineage>
        <taxon>Bacteria</taxon>
        <taxon>Bacillati</taxon>
        <taxon>Actinomycetota</taxon>
        <taxon>Actinomycetes</taxon>
        <taxon>Streptosporangiales</taxon>
        <taxon>Nocardiopsidaceae</taxon>
        <taxon>Nocardiopsis</taxon>
    </lineage>
</organism>
<sequence>MTTPENTRRVLHLADLSRELDQAVTDLGRYEATAVEAEGDYKVARAHAMKEASGPMDLRKAEADIECDELFRTWGKAAALVTMQRAHIRALHTRIDVGRTIQATARAEVNLAGLGT</sequence>
<evidence type="ECO:0000313" key="1">
    <source>
        <dbReference type="EMBL" id="QVJ00419.1"/>
    </source>
</evidence>
<name>A0A975L6Q4_9ACTN</name>
<protein>
    <submittedName>
        <fullName evidence="1">Uncharacterized protein</fullName>
    </submittedName>
</protein>
<accession>A0A975L6Q4</accession>
<proteinExistence type="predicted"/>
<dbReference type="Proteomes" id="UP000682416">
    <property type="component" value="Chromosome"/>
</dbReference>
<dbReference type="AlphaFoldDB" id="A0A975L6Q4"/>
<gene>
    <name evidence="1" type="ORF">KGD82_16805</name>
</gene>
<reference evidence="1" key="1">
    <citation type="submission" date="2021-05" db="EMBL/GenBank/DDBJ databases">
        <authorList>
            <person name="Kaiqin L."/>
            <person name="Jian G."/>
        </authorList>
    </citation>
    <scope>NUCLEOTIDE SEQUENCE</scope>
    <source>
        <strain evidence="1">HDS5</strain>
    </source>
</reference>
<dbReference type="KEGG" id="nec:KGD82_16805"/>